<dbReference type="PROSITE" id="PS50404">
    <property type="entry name" value="GST_NTER"/>
    <property type="match status" value="1"/>
</dbReference>
<keyword evidence="4" id="KW-0808">Transferase</keyword>
<organism evidence="4">
    <name type="scientific">Galleria mellonella</name>
    <name type="common">Greater wax moth</name>
    <dbReference type="NCBI Taxonomy" id="7137"/>
    <lineage>
        <taxon>Eukaryota</taxon>
        <taxon>Metazoa</taxon>
        <taxon>Ecdysozoa</taxon>
        <taxon>Arthropoda</taxon>
        <taxon>Hexapoda</taxon>
        <taxon>Insecta</taxon>
        <taxon>Pterygota</taxon>
        <taxon>Neoptera</taxon>
        <taxon>Endopterygota</taxon>
        <taxon>Lepidoptera</taxon>
        <taxon>Glossata</taxon>
        <taxon>Ditrysia</taxon>
        <taxon>Pyraloidea</taxon>
        <taxon>Pyralidae</taxon>
        <taxon>Galleriinae</taxon>
        <taxon>Galleria</taxon>
    </lineage>
</organism>
<gene>
    <name evidence="4" type="primary">Gst</name>
    <name evidence="6" type="synonym">LOC113513582</name>
</gene>
<sequence length="223" mass="25044">MPRPLLYFLPGSPPARAVMMLADIIGLELDIKEIDFLKLEHKSEAFLKLNPMGTIPTLQDGDFVISESHTIMKYLLEKYGGDKREVLYPSDIRTRALIDQCVFFETGVFFVRLKVVVLPAIFEGHPGPTPKHIADIEEAYGVVEAYLGNKPYLVGNHLTLADLSLGATTTAMEVIHKVDPKRFPRVTNWVARLQNEPFFKSINAEGVASFSEILNACWAKNRK</sequence>
<dbReference type="Pfam" id="PF13417">
    <property type="entry name" value="GST_N_3"/>
    <property type="match status" value="1"/>
</dbReference>
<dbReference type="Gene3D" id="1.20.1050.10">
    <property type="match status" value="1"/>
</dbReference>
<dbReference type="GO" id="GO:0006749">
    <property type="term" value="P:glutathione metabolic process"/>
    <property type="evidence" value="ECO:0007669"/>
    <property type="project" value="TreeGrafter"/>
</dbReference>
<dbReference type="SFLD" id="SFLDS00019">
    <property type="entry name" value="Glutathione_Transferase_(cytos"/>
    <property type="match status" value="1"/>
</dbReference>
<dbReference type="FunFam" id="1.20.1050.10:FF:000007">
    <property type="entry name" value="Glutathione S-transferase 1-1"/>
    <property type="match status" value="1"/>
</dbReference>
<dbReference type="Gene3D" id="3.40.30.10">
    <property type="entry name" value="Glutaredoxin"/>
    <property type="match status" value="1"/>
</dbReference>
<dbReference type="SUPFAM" id="SSF52833">
    <property type="entry name" value="Thioredoxin-like"/>
    <property type="match status" value="1"/>
</dbReference>
<dbReference type="InterPro" id="IPR004045">
    <property type="entry name" value="Glutathione_S-Trfase_N"/>
</dbReference>
<evidence type="ECO:0000313" key="6">
    <source>
        <dbReference type="RefSeq" id="XP_052757501.1"/>
    </source>
</evidence>
<dbReference type="GO" id="GO:0004364">
    <property type="term" value="F:glutathione transferase activity"/>
    <property type="evidence" value="ECO:0007669"/>
    <property type="project" value="TreeGrafter"/>
</dbReference>
<accession>A0A3G1T1G1</accession>
<keyword evidence="5" id="KW-1185">Reference proteome</keyword>
<dbReference type="RefSeq" id="XP_052757501.1">
    <property type="nucleotide sequence ID" value="XM_052901541.1"/>
</dbReference>
<dbReference type="InterPro" id="IPR040079">
    <property type="entry name" value="Glutathione_S-Trfase"/>
</dbReference>
<dbReference type="Pfam" id="PF13410">
    <property type="entry name" value="GST_C_2"/>
    <property type="match status" value="1"/>
</dbReference>
<dbReference type="PROSITE" id="PS50405">
    <property type="entry name" value="GST_CTER"/>
    <property type="match status" value="1"/>
</dbReference>
<dbReference type="SUPFAM" id="SSF47616">
    <property type="entry name" value="GST C-terminal domain-like"/>
    <property type="match status" value="1"/>
</dbReference>
<dbReference type="InterPro" id="IPR010987">
    <property type="entry name" value="Glutathione-S-Trfase_C-like"/>
</dbReference>
<dbReference type="PANTHER" id="PTHR43969:SF9">
    <property type="entry name" value="GLUTATHIONE S TRANSFERASE D10, ISOFORM A-RELATED"/>
    <property type="match status" value="1"/>
</dbReference>
<evidence type="ECO:0000313" key="5">
    <source>
        <dbReference type="Proteomes" id="UP001652740"/>
    </source>
</evidence>
<dbReference type="Proteomes" id="UP001652740">
    <property type="component" value="Unplaced"/>
</dbReference>
<dbReference type="OrthoDB" id="422574at2759"/>
<dbReference type="InterPro" id="IPR036282">
    <property type="entry name" value="Glutathione-S-Trfase_C_sf"/>
</dbReference>
<dbReference type="SFLD" id="SFLDG00358">
    <property type="entry name" value="Main_(cytGST)"/>
    <property type="match status" value="1"/>
</dbReference>
<evidence type="ECO:0000256" key="1">
    <source>
        <dbReference type="ARBA" id="ARBA00011738"/>
    </source>
</evidence>
<dbReference type="FunFam" id="3.40.30.10:FF:000208">
    <property type="entry name" value="glutathione S-transferase 1"/>
    <property type="match status" value="1"/>
</dbReference>
<evidence type="ECO:0000259" key="2">
    <source>
        <dbReference type="PROSITE" id="PS50404"/>
    </source>
</evidence>
<dbReference type="InterPro" id="IPR036249">
    <property type="entry name" value="Thioredoxin-like_sf"/>
</dbReference>
<dbReference type="PANTHER" id="PTHR43969">
    <property type="entry name" value="GLUTATHIONE S TRANSFERASE D10, ISOFORM A-RELATED"/>
    <property type="match status" value="1"/>
</dbReference>
<protein>
    <submittedName>
        <fullName evidence="4 6">Glutathione S-transferase 1</fullName>
    </submittedName>
</protein>
<reference evidence="4" key="1">
    <citation type="journal article" date="2018" name="Insect Biochem. Mol. Biol.">
        <title>The expansion of genes encoding soluble silk components in the greater wax moth, Galleria mellonella.</title>
        <authorList>
            <person name="Kludkiewicz B."/>
            <person name="Kucerova L."/>
            <person name="Konikova T."/>
            <person name="Strnad H."/>
            <person name="Hradilova M."/>
            <person name="Zaloudikova A."/>
            <person name="Sehadova H."/>
            <person name="Konik P."/>
            <person name="Sehnal F."/>
            <person name="Zurovec M."/>
        </authorList>
    </citation>
    <scope>NUCLEOTIDE SEQUENCE</scope>
    <source>
        <tissue evidence="4">Larval silk glands</tissue>
    </source>
</reference>
<evidence type="ECO:0000259" key="3">
    <source>
        <dbReference type="PROSITE" id="PS50405"/>
    </source>
</evidence>
<dbReference type="CDD" id="cd03177">
    <property type="entry name" value="GST_C_Delta_Epsilon"/>
    <property type="match status" value="1"/>
</dbReference>
<name>A0A3G1T1G1_GALME</name>
<evidence type="ECO:0000313" key="4">
    <source>
        <dbReference type="EMBL" id="AXY94815.1"/>
    </source>
</evidence>
<reference evidence="6" key="2">
    <citation type="submission" date="2025-05" db="UniProtKB">
        <authorList>
            <consortium name="RefSeq"/>
        </authorList>
    </citation>
    <scope>IDENTIFICATION</scope>
    <source>
        <tissue evidence="6">Whole larvae</tissue>
    </source>
</reference>
<feature type="domain" description="GST N-terminal" evidence="2">
    <location>
        <begin position="2"/>
        <end position="83"/>
    </location>
</feature>
<dbReference type="EMBL" id="MG992377">
    <property type="protein sequence ID" value="AXY94815.1"/>
    <property type="molecule type" value="mRNA"/>
</dbReference>
<proteinExistence type="evidence at transcript level"/>
<comment type="subunit">
    <text evidence="1">Homodimer.</text>
</comment>
<dbReference type="AlphaFoldDB" id="A0A3G1T1G1"/>
<feature type="domain" description="GST C-terminal" evidence="3">
    <location>
        <begin position="91"/>
        <end position="223"/>
    </location>
</feature>
<dbReference type="SFLD" id="SFLDG01153">
    <property type="entry name" value="Main.4:_Theta-like"/>
    <property type="match status" value="1"/>
</dbReference>